<proteinExistence type="inferred from homology"/>
<feature type="signal peptide" evidence="13">
    <location>
        <begin position="1"/>
        <end position="17"/>
    </location>
</feature>
<organism evidence="15 16">
    <name type="scientific">Clathrus columnatus</name>
    <dbReference type="NCBI Taxonomy" id="1419009"/>
    <lineage>
        <taxon>Eukaryota</taxon>
        <taxon>Fungi</taxon>
        <taxon>Dikarya</taxon>
        <taxon>Basidiomycota</taxon>
        <taxon>Agaricomycotina</taxon>
        <taxon>Agaricomycetes</taxon>
        <taxon>Phallomycetidae</taxon>
        <taxon>Phallales</taxon>
        <taxon>Clathraceae</taxon>
        <taxon>Clathrus</taxon>
    </lineage>
</organism>
<evidence type="ECO:0000256" key="13">
    <source>
        <dbReference type="SAM" id="SignalP"/>
    </source>
</evidence>
<dbReference type="Gene3D" id="3.20.20.80">
    <property type="entry name" value="Glycosidases"/>
    <property type="match status" value="2"/>
</dbReference>
<comment type="caution">
    <text evidence="15">The sequence shown here is derived from an EMBL/GenBank/DDBJ whole genome shotgun (WGS) entry which is preliminary data.</text>
</comment>
<dbReference type="Pfam" id="PF00331">
    <property type="entry name" value="Glyco_hydro_10"/>
    <property type="match status" value="2"/>
</dbReference>
<dbReference type="SMART" id="SM00633">
    <property type="entry name" value="Glyco_10"/>
    <property type="match status" value="1"/>
</dbReference>
<evidence type="ECO:0000256" key="4">
    <source>
        <dbReference type="ARBA" id="ARBA00007495"/>
    </source>
</evidence>
<evidence type="ECO:0000256" key="11">
    <source>
        <dbReference type="ARBA" id="ARBA00023326"/>
    </source>
</evidence>
<evidence type="ECO:0000313" key="15">
    <source>
        <dbReference type="EMBL" id="GJJ13088.1"/>
    </source>
</evidence>
<dbReference type="PROSITE" id="PS51760">
    <property type="entry name" value="GH10_2"/>
    <property type="match status" value="1"/>
</dbReference>
<feature type="active site" description="Nucleophile" evidence="12">
    <location>
        <position position="212"/>
    </location>
</feature>
<comment type="similarity">
    <text evidence="4">Belongs to the glycosyl hydrolase 10 (cellulase F) family.</text>
</comment>
<keyword evidence="6" id="KW-0964">Secreted</keyword>
<feature type="chain" id="PRO_5043876217" description="endo-1,4-beta-xylanase" evidence="13">
    <location>
        <begin position="18"/>
        <end position="299"/>
    </location>
</feature>
<evidence type="ECO:0000256" key="1">
    <source>
        <dbReference type="ARBA" id="ARBA00000681"/>
    </source>
</evidence>
<name>A0AAV5AIY6_9AGAM</name>
<evidence type="ECO:0000256" key="12">
    <source>
        <dbReference type="PROSITE-ProRule" id="PRU10061"/>
    </source>
</evidence>
<sequence>MRRIIGLLALFASLVSSKPHGVGLATVAKLAGKLYFGSATDNPELSDKAYVEILTDTREFTQFTPTNGMKWDATEPEQGKFNFSAGDQIIHLAETGNRLFRGHNLGKLELTLFSEIIGPDYIEIALRAARAADPHAKLYINDFNIEGEGAKATGAKAFVKSLKARGVPIDGMGFETRFNYAKSHFIVNELPPNISKNMREFNELGVEVAVTELDIRMTLPSTPALLQQQKKDYETVVAACKEVKDCVGITLWDYTDKARRISGTFAGMGAACPWDENLNIKPAYEGIVNGLMPSLGKLL</sequence>
<dbReference type="PANTHER" id="PTHR31490">
    <property type="entry name" value="GLYCOSYL HYDROLASE"/>
    <property type="match status" value="1"/>
</dbReference>
<dbReference type="PANTHER" id="PTHR31490:SF35">
    <property type="entry name" value="ENDO-1,4-BETA-XYLANASE"/>
    <property type="match status" value="1"/>
</dbReference>
<dbReference type="EC" id="3.2.1.8" evidence="5"/>
<evidence type="ECO:0000256" key="8">
    <source>
        <dbReference type="ARBA" id="ARBA00022801"/>
    </source>
</evidence>
<evidence type="ECO:0000256" key="5">
    <source>
        <dbReference type="ARBA" id="ARBA00012590"/>
    </source>
</evidence>
<reference evidence="15" key="1">
    <citation type="submission" date="2021-10" db="EMBL/GenBank/DDBJ databases">
        <title>De novo Genome Assembly of Clathrus columnatus (Basidiomycota, Fungi) Using Illumina and Nanopore Sequence Data.</title>
        <authorList>
            <person name="Ogiso-Tanaka E."/>
            <person name="Itagaki H."/>
            <person name="Hosoya T."/>
            <person name="Hosaka K."/>
        </authorList>
    </citation>
    <scope>NUCLEOTIDE SEQUENCE</scope>
    <source>
        <strain evidence="15">MO-923</strain>
    </source>
</reference>
<gene>
    <name evidence="15" type="ORF">Clacol_007338</name>
</gene>
<dbReference type="AlphaFoldDB" id="A0AAV5AIY6"/>
<comment type="pathway">
    <text evidence="3">Glycan degradation; xylan degradation.</text>
</comment>
<keyword evidence="10" id="KW-0326">Glycosidase</keyword>
<dbReference type="InterPro" id="IPR031158">
    <property type="entry name" value="GH10_AS"/>
</dbReference>
<evidence type="ECO:0000256" key="7">
    <source>
        <dbReference type="ARBA" id="ARBA00022651"/>
    </source>
</evidence>
<comment type="catalytic activity">
    <reaction evidence="1">
        <text>Endohydrolysis of (1-&gt;4)-beta-D-xylosidic linkages in xylans.</text>
        <dbReference type="EC" id="3.2.1.8"/>
    </reaction>
</comment>
<evidence type="ECO:0000256" key="10">
    <source>
        <dbReference type="ARBA" id="ARBA00023295"/>
    </source>
</evidence>
<dbReference type="PROSITE" id="PS00591">
    <property type="entry name" value="GH10_1"/>
    <property type="match status" value="1"/>
</dbReference>
<keyword evidence="11" id="KW-0624">Polysaccharide degradation</keyword>
<comment type="subcellular location">
    <subcellularLocation>
        <location evidence="2">Secreted</location>
    </subcellularLocation>
</comment>
<feature type="domain" description="GH10" evidence="14">
    <location>
        <begin position="24"/>
        <end position="290"/>
    </location>
</feature>
<evidence type="ECO:0000256" key="6">
    <source>
        <dbReference type="ARBA" id="ARBA00022525"/>
    </source>
</evidence>
<dbReference type="InterPro" id="IPR044846">
    <property type="entry name" value="GH10"/>
</dbReference>
<dbReference type="Proteomes" id="UP001050691">
    <property type="component" value="Unassembled WGS sequence"/>
</dbReference>
<keyword evidence="8" id="KW-0378">Hydrolase</keyword>
<evidence type="ECO:0000256" key="9">
    <source>
        <dbReference type="ARBA" id="ARBA00023277"/>
    </source>
</evidence>
<keyword evidence="9" id="KW-0119">Carbohydrate metabolism</keyword>
<accession>A0AAV5AIY6</accession>
<dbReference type="InterPro" id="IPR001000">
    <property type="entry name" value="GH10_dom"/>
</dbReference>
<dbReference type="SUPFAM" id="SSF51445">
    <property type="entry name" value="(Trans)glycosidases"/>
    <property type="match status" value="1"/>
</dbReference>
<evidence type="ECO:0000256" key="3">
    <source>
        <dbReference type="ARBA" id="ARBA00004851"/>
    </source>
</evidence>
<dbReference type="GO" id="GO:0031176">
    <property type="term" value="F:endo-1,4-beta-xylanase activity"/>
    <property type="evidence" value="ECO:0007669"/>
    <property type="project" value="UniProtKB-EC"/>
</dbReference>
<keyword evidence="16" id="KW-1185">Reference proteome</keyword>
<evidence type="ECO:0000259" key="14">
    <source>
        <dbReference type="PROSITE" id="PS51760"/>
    </source>
</evidence>
<protein>
    <recommendedName>
        <fullName evidence="5">endo-1,4-beta-xylanase</fullName>
        <ecNumber evidence="5">3.2.1.8</ecNumber>
    </recommendedName>
</protein>
<dbReference type="GO" id="GO:0005576">
    <property type="term" value="C:extracellular region"/>
    <property type="evidence" value="ECO:0007669"/>
    <property type="project" value="UniProtKB-SubCell"/>
</dbReference>
<evidence type="ECO:0000256" key="2">
    <source>
        <dbReference type="ARBA" id="ARBA00004613"/>
    </source>
</evidence>
<dbReference type="InterPro" id="IPR017853">
    <property type="entry name" value="GH"/>
</dbReference>
<dbReference type="EMBL" id="BPWL01000008">
    <property type="protein sequence ID" value="GJJ13088.1"/>
    <property type="molecule type" value="Genomic_DNA"/>
</dbReference>
<evidence type="ECO:0000313" key="16">
    <source>
        <dbReference type="Proteomes" id="UP001050691"/>
    </source>
</evidence>
<keyword evidence="13" id="KW-0732">Signal</keyword>
<dbReference type="GO" id="GO:0045493">
    <property type="term" value="P:xylan catabolic process"/>
    <property type="evidence" value="ECO:0007669"/>
    <property type="project" value="UniProtKB-KW"/>
</dbReference>
<keyword evidence="7" id="KW-0858">Xylan degradation</keyword>